<proteinExistence type="inferred from homology"/>
<comment type="caution">
    <text evidence="4">The sequence shown here is derived from an EMBL/GenBank/DDBJ whole genome shotgun (WGS) entry which is preliminary data.</text>
</comment>
<dbReference type="HAMAP" id="MF_02240">
    <property type="entry name" value="PSP"/>
    <property type="match status" value="1"/>
</dbReference>
<comment type="pathway">
    <text evidence="3">Amino-acid biosynthesis; L-serine biosynthesis; L-serine from 3-phospho-D-glycerate: step 3/3.</text>
</comment>
<gene>
    <name evidence="4" type="ORF">GK047_02060</name>
</gene>
<evidence type="ECO:0000256" key="2">
    <source>
        <dbReference type="ARBA" id="ARBA00022842"/>
    </source>
</evidence>
<dbReference type="Gene3D" id="3.40.50.1000">
    <property type="entry name" value="HAD superfamily/HAD-like"/>
    <property type="match status" value="1"/>
</dbReference>
<comment type="catalytic activity">
    <reaction evidence="3">
        <text>O-phospho-D-serine + H2O = D-serine + phosphate</text>
        <dbReference type="Rhea" id="RHEA:24873"/>
        <dbReference type="ChEBI" id="CHEBI:15377"/>
        <dbReference type="ChEBI" id="CHEBI:35247"/>
        <dbReference type="ChEBI" id="CHEBI:43474"/>
        <dbReference type="ChEBI" id="CHEBI:58680"/>
        <dbReference type="EC" id="3.1.3.3"/>
    </reaction>
</comment>
<comment type="catalytic activity">
    <reaction evidence="3">
        <text>O-phospho-L-serine + H2O = L-serine + phosphate</text>
        <dbReference type="Rhea" id="RHEA:21208"/>
        <dbReference type="ChEBI" id="CHEBI:15377"/>
        <dbReference type="ChEBI" id="CHEBI:33384"/>
        <dbReference type="ChEBI" id="CHEBI:43474"/>
        <dbReference type="ChEBI" id="CHEBI:57524"/>
        <dbReference type="EC" id="3.1.3.3"/>
    </reaction>
</comment>
<accession>A0A6G3ZRP2</accession>
<name>A0A6G3ZRP2_9BACL</name>
<dbReference type="InterPro" id="IPR036412">
    <property type="entry name" value="HAD-like_sf"/>
</dbReference>
<dbReference type="Gene3D" id="1.20.120.710">
    <property type="entry name" value="Haloacid dehalogenase hydrolase-like domain"/>
    <property type="match status" value="1"/>
</dbReference>
<evidence type="ECO:0000313" key="4">
    <source>
        <dbReference type="EMBL" id="NEW04802.1"/>
    </source>
</evidence>
<keyword evidence="3" id="KW-0718">Serine biosynthesis</keyword>
<keyword evidence="3" id="KW-0028">Amino-acid biosynthesis</keyword>
<dbReference type="PANTHER" id="PTHR46470">
    <property type="entry name" value="N-ACYLNEURAMINATE-9-PHOSPHATASE"/>
    <property type="match status" value="1"/>
</dbReference>
<dbReference type="AlphaFoldDB" id="A0A6G3ZRP2"/>
<dbReference type="InterPro" id="IPR051400">
    <property type="entry name" value="HAD-like_hydrolase"/>
</dbReference>
<evidence type="ECO:0000256" key="1">
    <source>
        <dbReference type="ARBA" id="ARBA00022801"/>
    </source>
</evidence>
<dbReference type="NCBIfam" id="TIGR01509">
    <property type="entry name" value="HAD-SF-IA-v3"/>
    <property type="match status" value="1"/>
</dbReference>
<dbReference type="SFLD" id="SFLDG01129">
    <property type="entry name" value="C1.5:_HAD__Beta-PGM__Phosphata"/>
    <property type="match status" value="1"/>
</dbReference>
<keyword evidence="3" id="KW-0170">Cobalt</keyword>
<dbReference type="PANTHER" id="PTHR46470:SF3">
    <property type="entry name" value="N-ACYLNEURAMINATE-9-PHOSPHATASE"/>
    <property type="match status" value="1"/>
</dbReference>
<dbReference type="InterPro" id="IPR044266">
    <property type="entry name" value="PSP_YsaA"/>
</dbReference>
<dbReference type="InterPro" id="IPR023214">
    <property type="entry name" value="HAD_sf"/>
</dbReference>
<dbReference type="SFLD" id="SFLDG01135">
    <property type="entry name" value="C1.5.6:_HAD__Beta-PGM__Phospha"/>
    <property type="match status" value="1"/>
</dbReference>
<dbReference type="InterPro" id="IPR006439">
    <property type="entry name" value="HAD-SF_hydro_IA"/>
</dbReference>
<dbReference type="NCBIfam" id="TIGR01549">
    <property type="entry name" value="HAD-SF-IA-v1"/>
    <property type="match status" value="1"/>
</dbReference>
<dbReference type="EMBL" id="JAAIKC010000001">
    <property type="protein sequence ID" value="NEW04802.1"/>
    <property type="molecule type" value="Genomic_DNA"/>
</dbReference>
<evidence type="ECO:0000256" key="3">
    <source>
        <dbReference type="HAMAP-Rule" id="MF_02240"/>
    </source>
</evidence>
<comment type="similarity">
    <text evidence="3">Belongs to the HAD-like hydrolase superfamily.</text>
</comment>
<sequence>MSNIKAIIFDLDNTLLWDERSIDEAFEATCLKASAALTLQPEALESAVRECAEKLFSEMDMFEWANMLEVTYLEALWGRFERGENPSFNKLHQWAPIYQRESWISGLRKLGIDEPAFGAVLAEYFAAERRKRPLVYDDTFRILDLLKPHYPLLLLTNGAPDLQQEKIDSIPHLAGYFDHIIISGTFGAGKPSPSIFEHALKLLGLAPNEAMMIGDNLNTDIKGANLVGMPNIWINHAQRTAPLDNQPTYEVKNLSGLLPILQPTLSL</sequence>
<keyword evidence="2 3" id="KW-0460">Magnesium</keyword>
<comment type="function">
    <text evidence="3">Catalyzes the last step of the phosphorylated serine biosynthetic pathway, i.e. dephosphorylation of O-phospho-L-serine to form L-serine.</text>
</comment>
<protein>
    <recommendedName>
        <fullName evidence="3">Phosphoserine phosphatase</fullName>
        <shortName evidence="3">PSP</shortName>
        <ecNumber evidence="3">3.1.3.3</ecNumber>
    </recommendedName>
</protein>
<reference evidence="4" key="1">
    <citation type="submission" date="2020-02" db="EMBL/GenBank/DDBJ databases">
        <authorList>
            <person name="Shen X.-R."/>
            <person name="Zhang Y.-X."/>
        </authorList>
    </citation>
    <scope>NUCLEOTIDE SEQUENCE</scope>
    <source>
        <strain evidence="4">SYP-B3998</strain>
    </source>
</reference>
<keyword evidence="1 3" id="KW-0378">Hydrolase</keyword>
<dbReference type="GO" id="GO:0036424">
    <property type="term" value="F:L-phosphoserine phosphatase activity"/>
    <property type="evidence" value="ECO:0007669"/>
    <property type="project" value="UniProtKB-UniRule"/>
</dbReference>
<dbReference type="SFLD" id="SFLDS00003">
    <property type="entry name" value="Haloacid_Dehalogenase"/>
    <property type="match status" value="1"/>
</dbReference>
<dbReference type="Pfam" id="PF00702">
    <property type="entry name" value="Hydrolase"/>
    <property type="match status" value="1"/>
</dbReference>
<dbReference type="GO" id="GO:0006564">
    <property type="term" value="P:L-serine biosynthetic process"/>
    <property type="evidence" value="ECO:0007669"/>
    <property type="project" value="UniProtKB-UniRule"/>
</dbReference>
<dbReference type="RefSeq" id="WP_163940585.1">
    <property type="nucleotide sequence ID" value="NZ_JAAIKC010000001.1"/>
</dbReference>
<organism evidence="4">
    <name type="scientific">Paenibacillus sp. SYP-B3998</name>
    <dbReference type="NCBI Taxonomy" id="2678564"/>
    <lineage>
        <taxon>Bacteria</taxon>
        <taxon>Bacillati</taxon>
        <taxon>Bacillota</taxon>
        <taxon>Bacilli</taxon>
        <taxon>Bacillales</taxon>
        <taxon>Paenibacillaceae</taxon>
        <taxon>Paenibacillus</taxon>
    </lineage>
</organism>
<dbReference type="SUPFAM" id="SSF56784">
    <property type="entry name" value="HAD-like"/>
    <property type="match status" value="1"/>
</dbReference>
<dbReference type="EC" id="3.1.3.3" evidence="3"/>
<comment type="cofactor">
    <cofactor evidence="3">
        <name>Mg(2+)</name>
        <dbReference type="ChEBI" id="CHEBI:18420"/>
    </cofactor>
    <cofactor evidence="3">
        <name>Co(2+)</name>
        <dbReference type="ChEBI" id="CHEBI:48828"/>
    </cofactor>
</comment>